<proteinExistence type="predicted"/>
<accession>A0A6G0X4U7</accession>
<dbReference type="Proteomes" id="UP000481153">
    <property type="component" value="Unassembled WGS sequence"/>
</dbReference>
<comment type="caution">
    <text evidence="1">The sequence shown here is derived from an EMBL/GenBank/DDBJ whole genome shotgun (WGS) entry which is preliminary data.</text>
</comment>
<evidence type="ECO:0000313" key="1">
    <source>
        <dbReference type="EMBL" id="KAF0734868.1"/>
    </source>
</evidence>
<name>A0A6G0X4U7_9STRA</name>
<gene>
    <name evidence="1" type="ORF">Ae201684_008530</name>
</gene>
<protein>
    <submittedName>
        <fullName evidence="1">Uncharacterized protein</fullName>
    </submittedName>
</protein>
<sequence>MPCNLNINLTKGMIKLSCFDRVDSHFEPNMTVLRKSLIAKKNGLRVGQSRRPPWIKASPGAFMPPVVSLIAAFLA</sequence>
<reference evidence="1 2" key="1">
    <citation type="submission" date="2019-07" db="EMBL/GenBank/DDBJ databases">
        <title>Genomics analysis of Aphanomyces spp. identifies a new class of oomycete effector associated with host adaptation.</title>
        <authorList>
            <person name="Gaulin E."/>
        </authorList>
    </citation>
    <scope>NUCLEOTIDE SEQUENCE [LARGE SCALE GENOMIC DNA]</scope>
    <source>
        <strain evidence="1 2">ATCC 201684</strain>
    </source>
</reference>
<evidence type="ECO:0000313" key="2">
    <source>
        <dbReference type="Proteomes" id="UP000481153"/>
    </source>
</evidence>
<dbReference type="EMBL" id="VJMJ01000103">
    <property type="protein sequence ID" value="KAF0734868.1"/>
    <property type="molecule type" value="Genomic_DNA"/>
</dbReference>
<organism evidence="1 2">
    <name type="scientific">Aphanomyces euteiches</name>
    <dbReference type="NCBI Taxonomy" id="100861"/>
    <lineage>
        <taxon>Eukaryota</taxon>
        <taxon>Sar</taxon>
        <taxon>Stramenopiles</taxon>
        <taxon>Oomycota</taxon>
        <taxon>Saprolegniomycetes</taxon>
        <taxon>Saprolegniales</taxon>
        <taxon>Verrucalvaceae</taxon>
        <taxon>Aphanomyces</taxon>
    </lineage>
</organism>
<dbReference type="AlphaFoldDB" id="A0A6G0X4U7"/>
<keyword evidence="2" id="KW-1185">Reference proteome</keyword>